<dbReference type="InterPro" id="IPR025877">
    <property type="entry name" value="MobA-like_NTP_Trfase"/>
</dbReference>
<dbReference type="AlphaFoldDB" id="A0A1R1LLA4"/>
<accession>A0A1R1LLA4</accession>
<evidence type="ECO:0000259" key="5">
    <source>
        <dbReference type="Pfam" id="PF12804"/>
    </source>
</evidence>
<proteinExistence type="predicted"/>
<dbReference type="SUPFAM" id="SSF53448">
    <property type="entry name" value="Nucleotide-diphospho-sugar transferases"/>
    <property type="match status" value="1"/>
</dbReference>
<sequence length="203" mass="20611">MSWVAVVPVKGGTGAKSRLGALPHRIALAKAFALDTVTALRGCPSIRRVTVVTSDAGLAARLRDLDVDVVPEPGGSSPTDSLNAAIRAGIDATRRAEPDCGLLIATGDLPALTSSAVEQVLTRSAGHQRAMVPDAQGAGTTALLTLAGVIVRPCFGPGSRAAHEAAGHRPVEAPAGMRRDVDTSADLDAAIRLGVGPHTLALI</sequence>
<dbReference type="NCBIfam" id="TIGR03552">
    <property type="entry name" value="F420_cofC"/>
    <property type="match status" value="1"/>
</dbReference>
<dbReference type="Gene3D" id="3.90.550.10">
    <property type="entry name" value="Spore Coat Polysaccharide Biosynthesis Protein SpsA, Chain A"/>
    <property type="match status" value="1"/>
</dbReference>
<evidence type="ECO:0000256" key="1">
    <source>
        <dbReference type="ARBA" id="ARBA00022679"/>
    </source>
</evidence>
<feature type="domain" description="MobA-like NTP transferase" evidence="5">
    <location>
        <begin position="36"/>
        <end position="156"/>
    </location>
</feature>
<gene>
    <name evidence="6" type="ORF">BKD30_02080</name>
</gene>
<dbReference type="InterPro" id="IPR029044">
    <property type="entry name" value="Nucleotide-diphossugar_trans"/>
</dbReference>
<keyword evidence="7" id="KW-1185">Reference proteome</keyword>
<dbReference type="Pfam" id="PF12804">
    <property type="entry name" value="NTP_transf_3"/>
    <property type="match status" value="1"/>
</dbReference>
<evidence type="ECO:0000313" key="7">
    <source>
        <dbReference type="Proteomes" id="UP000187085"/>
    </source>
</evidence>
<dbReference type="STRING" id="554083.BKD30_02080"/>
<dbReference type="PANTHER" id="PTHR40392">
    <property type="entry name" value="2-PHOSPHO-L-LACTATE GUANYLYLTRANSFERASE"/>
    <property type="match status" value="1"/>
</dbReference>
<keyword evidence="4" id="KW-0342">GTP-binding</keyword>
<dbReference type="Proteomes" id="UP000187085">
    <property type="component" value="Unassembled WGS sequence"/>
</dbReference>
<evidence type="ECO:0000256" key="3">
    <source>
        <dbReference type="ARBA" id="ARBA00022741"/>
    </source>
</evidence>
<dbReference type="PANTHER" id="PTHR40392:SF1">
    <property type="entry name" value="2-PHOSPHO-L-LACTATE GUANYLYLTRANSFERASE"/>
    <property type="match status" value="1"/>
</dbReference>
<comment type="caution">
    <text evidence="6">The sequence shown here is derived from an EMBL/GenBank/DDBJ whole genome shotgun (WGS) entry which is preliminary data.</text>
</comment>
<reference evidence="6 7" key="1">
    <citation type="submission" date="2016-12" db="EMBL/GenBank/DDBJ databases">
        <title>Draft genome of Tersicoccus phoenicis 1P05MA.</title>
        <authorList>
            <person name="Nakajima Y."/>
            <person name="Yoshizawa S."/>
            <person name="Nakamura K."/>
            <person name="Ogura Y."/>
            <person name="Hayashi T."/>
            <person name="Kogure K."/>
        </authorList>
    </citation>
    <scope>NUCLEOTIDE SEQUENCE [LARGE SCALE GENOMIC DNA]</scope>
    <source>
        <strain evidence="6 7">1p05MA</strain>
    </source>
</reference>
<name>A0A1R1LLA4_9MICC</name>
<dbReference type="EMBL" id="MRDE01000009">
    <property type="protein sequence ID" value="OMH28312.1"/>
    <property type="molecule type" value="Genomic_DNA"/>
</dbReference>
<dbReference type="GO" id="GO:0005525">
    <property type="term" value="F:GTP binding"/>
    <property type="evidence" value="ECO:0007669"/>
    <property type="project" value="UniProtKB-KW"/>
</dbReference>
<organism evidence="6 7">
    <name type="scientific">Tersicoccus phoenicis</name>
    <dbReference type="NCBI Taxonomy" id="554083"/>
    <lineage>
        <taxon>Bacteria</taxon>
        <taxon>Bacillati</taxon>
        <taxon>Actinomycetota</taxon>
        <taxon>Actinomycetes</taxon>
        <taxon>Micrococcales</taxon>
        <taxon>Micrococcaceae</taxon>
        <taxon>Tersicoccus</taxon>
    </lineage>
</organism>
<evidence type="ECO:0000313" key="6">
    <source>
        <dbReference type="EMBL" id="OMH28312.1"/>
    </source>
</evidence>
<dbReference type="InterPro" id="IPR002835">
    <property type="entry name" value="CofC"/>
</dbReference>
<keyword evidence="3" id="KW-0547">Nucleotide-binding</keyword>
<keyword evidence="1 6" id="KW-0808">Transferase</keyword>
<dbReference type="GO" id="GO:0043814">
    <property type="term" value="F:phospholactate guanylyltransferase activity"/>
    <property type="evidence" value="ECO:0007669"/>
    <property type="project" value="InterPro"/>
</dbReference>
<protein>
    <submittedName>
        <fullName evidence="6">2-phospho-L-lactate guanylyltransferase</fullName>
    </submittedName>
</protein>
<evidence type="ECO:0000256" key="2">
    <source>
        <dbReference type="ARBA" id="ARBA00022695"/>
    </source>
</evidence>
<evidence type="ECO:0000256" key="4">
    <source>
        <dbReference type="ARBA" id="ARBA00023134"/>
    </source>
</evidence>
<keyword evidence="2 6" id="KW-0548">Nucleotidyltransferase</keyword>